<dbReference type="Proteomes" id="UP000069697">
    <property type="component" value="Unassembled WGS sequence"/>
</dbReference>
<dbReference type="RefSeq" id="WP_062833899.1">
    <property type="nucleotide sequence ID" value="NZ_BCNV01000001.1"/>
</dbReference>
<dbReference type="EMBL" id="BCNV01000001">
    <property type="protein sequence ID" value="GAS81158.1"/>
    <property type="molecule type" value="Genomic_DNA"/>
</dbReference>
<name>A0A100VJQ7_PAEAM</name>
<reference evidence="2" key="2">
    <citation type="submission" date="2016-01" db="EMBL/GenBank/DDBJ databases">
        <title>Draft Genome Sequence of Paenibacillus amylolyticus Heshi-A3 that Was Isolated from Fermented Rice Bran with Aging Salted Mackerel, Which Was Named Heshiko as Traditional Fermented Seafood in Japan.</title>
        <authorList>
            <person name="Akuzawa S."/>
            <person name="Nakagawa J."/>
            <person name="Kanekatsu T."/>
            <person name="Kubota E."/>
            <person name="Ohtake R."/>
            <person name="Suzuki T."/>
            <person name="Kanesaki Y."/>
        </authorList>
    </citation>
    <scope>NUCLEOTIDE SEQUENCE [LARGE SCALE GENOMIC DNA]</scope>
    <source>
        <strain evidence="2">Heshi-A3</strain>
    </source>
</reference>
<evidence type="ECO:0000313" key="1">
    <source>
        <dbReference type="EMBL" id="GAS81158.1"/>
    </source>
</evidence>
<protein>
    <submittedName>
        <fullName evidence="1">Uncharacterized protein</fullName>
    </submittedName>
</protein>
<proteinExistence type="predicted"/>
<sequence>MGKYGEAAVKAVNYLKEHKHGDPIKAWNEVTIEIFGEGSSSQKKGCPKNTFLGLCEAGLLESIPRGVYTNSKKNKAYGLKAVKILGEIDKDKDIHQKVLWKEVIGDQNVKYNSQMDVILGLWKEGMIRL</sequence>
<dbReference type="Pfam" id="PF22399">
    <property type="entry name" value="DUF6979"/>
    <property type="match status" value="1"/>
</dbReference>
<organism evidence="1 2">
    <name type="scientific">Paenibacillus amylolyticus</name>
    <dbReference type="NCBI Taxonomy" id="1451"/>
    <lineage>
        <taxon>Bacteria</taxon>
        <taxon>Bacillati</taxon>
        <taxon>Bacillota</taxon>
        <taxon>Bacilli</taxon>
        <taxon>Bacillales</taxon>
        <taxon>Paenibacillaceae</taxon>
        <taxon>Paenibacillus</taxon>
    </lineage>
</organism>
<accession>A0A100VJQ7</accession>
<reference evidence="1 2" key="1">
    <citation type="journal article" date="2016" name="Genome Announc.">
        <title>Draft Genome Sequence of Paenibacillus amylolyticus Heshi-A3, Isolated from Fermented Rice Bran in a Japanese Fermented Seafood Dish.</title>
        <authorList>
            <person name="Akuzawa S."/>
            <person name="Nagaoka J."/>
            <person name="Kanekatsu M."/>
            <person name="Kubota E."/>
            <person name="Ohtake R."/>
            <person name="Suzuki T."/>
            <person name="Kanesaki Y."/>
        </authorList>
    </citation>
    <scope>NUCLEOTIDE SEQUENCE [LARGE SCALE GENOMIC DNA]</scope>
    <source>
        <strain evidence="1 2">Heshi-A3</strain>
    </source>
</reference>
<dbReference type="InterPro" id="IPR053917">
    <property type="entry name" value="DUF6979"/>
</dbReference>
<evidence type="ECO:0000313" key="2">
    <source>
        <dbReference type="Proteomes" id="UP000069697"/>
    </source>
</evidence>
<comment type="caution">
    <text evidence="1">The sequence shown here is derived from an EMBL/GenBank/DDBJ whole genome shotgun (WGS) entry which is preliminary data.</text>
</comment>
<dbReference type="AlphaFoldDB" id="A0A100VJQ7"/>
<gene>
    <name evidence="1" type="ORF">PAHA3_1232</name>
</gene>